<evidence type="ECO:0000259" key="10">
    <source>
        <dbReference type="SMART" id="SM00387"/>
    </source>
</evidence>
<dbReference type="EC" id="2.7.13.3" evidence="2"/>
<feature type="domain" description="Histidine kinase/HSP90-like ATPase" evidence="10">
    <location>
        <begin position="315"/>
        <end position="409"/>
    </location>
</feature>
<dbReference type="GO" id="GO:0016020">
    <property type="term" value="C:membrane"/>
    <property type="evidence" value="ECO:0007669"/>
    <property type="project" value="InterPro"/>
</dbReference>
<feature type="transmembrane region" description="Helical" evidence="9">
    <location>
        <begin position="120"/>
        <end position="137"/>
    </location>
</feature>
<dbReference type="GO" id="GO:0000155">
    <property type="term" value="F:phosphorelay sensor kinase activity"/>
    <property type="evidence" value="ECO:0007669"/>
    <property type="project" value="InterPro"/>
</dbReference>
<accession>A0A4P6JK30</accession>
<dbReference type="RefSeq" id="WP_129886002.1">
    <property type="nucleotide sequence ID" value="NZ_CP035758.1"/>
</dbReference>
<dbReference type="CDD" id="cd16917">
    <property type="entry name" value="HATPase_UhpB-NarQ-NarX-like"/>
    <property type="match status" value="1"/>
</dbReference>
<dbReference type="SMART" id="SM00387">
    <property type="entry name" value="HATPase_c"/>
    <property type="match status" value="1"/>
</dbReference>
<evidence type="ECO:0000256" key="9">
    <source>
        <dbReference type="SAM" id="Phobius"/>
    </source>
</evidence>
<name>A0A4P6JK30_KTERU</name>
<evidence type="ECO:0000256" key="4">
    <source>
        <dbReference type="ARBA" id="ARBA00022679"/>
    </source>
</evidence>
<evidence type="ECO:0000256" key="2">
    <source>
        <dbReference type="ARBA" id="ARBA00012438"/>
    </source>
</evidence>
<feature type="transmembrane region" description="Helical" evidence="9">
    <location>
        <begin position="143"/>
        <end position="163"/>
    </location>
</feature>
<dbReference type="Pfam" id="PF02518">
    <property type="entry name" value="HATPase_c"/>
    <property type="match status" value="1"/>
</dbReference>
<evidence type="ECO:0000256" key="6">
    <source>
        <dbReference type="ARBA" id="ARBA00022777"/>
    </source>
</evidence>
<dbReference type="KEGG" id="kbs:EPA93_05050"/>
<feature type="transmembrane region" description="Helical" evidence="9">
    <location>
        <begin position="44"/>
        <end position="61"/>
    </location>
</feature>
<dbReference type="GO" id="GO:0046983">
    <property type="term" value="F:protein dimerization activity"/>
    <property type="evidence" value="ECO:0007669"/>
    <property type="project" value="InterPro"/>
</dbReference>
<dbReference type="SUPFAM" id="SSF55874">
    <property type="entry name" value="ATPase domain of HSP90 chaperone/DNA topoisomerase II/histidine kinase"/>
    <property type="match status" value="1"/>
</dbReference>
<keyword evidence="8" id="KW-0902">Two-component regulatory system</keyword>
<feature type="transmembrane region" description="Helical" evidence="9">
    <location>
        <begin position="20"/>
        <end position="38"/>
    </location>
</feature>
<evidence type="ECO:0000313" key="12">
    <source>
        <dbReference type="Proteomes" id="UP000290365"/>
    </source>
</evidence>
<keyword evidence="9" id="KW-0812">Transmembrane</keyword>
<dbReference type="InterPro" id="IPR050482">
    <property type="entry name" value="Sensor_HK_TwoCompSys"/>
</dbReference>
<keyword evidence="3" id="KW-0597">Phosphoprotein</keyword>
<protein>
    <recommendedName>
        <fullName evidence="2">histidine kinase</fullName>
        <ecNumber evidence="2">2.7.13.3</ecNumber>
    </recommendedName>
</protein>
<dbReference type="Gene3D" id="3.30.565.10">
    <property type="entry name" value="Histidine kinase-like ATPase, C-terminal domain"/>
    <property type="match status" value="1"/>
</dbReference>
<dbReference type="PANTHER" id="PTHR24421:SF10">
    <property type="entry name" value="NITRATE_NITRITE SENSOR PROTEIN NARQ"/>
    <property type="match status" value="1"/>
</dbReference>
<keyword evidence="9" id="KW-1133">Transmembrane helix</keyword>
<comment type="catalytic activity">
    <reaction evidence="1">
        <text>ATP + protein L-histidine = ADP + protein N-phospho-L-histidine.</text>
        <dbReference type="EC" id="2.7.13.3"/>
    </reaction>
</comment>
<evidence type="ECO:0000313" key="11">
    <source>
        <dbReference type="EMBL" id="QBD75403.1"/>
    </source>
</evidence>
<organism evidence="11 12">
    <name type="scientific">Ktedonosporobacter rubrisoli</name>
    <dbReference type="NCBI Taxonomy" id="2509675"/>
    <lineage>
        <taxon>Bacteria</taxon>
        <taxon>Bacillati</taxon>
        <taxon>Chloroflexota</taxon>
        <taxon>Ktedonobacteria</taxon>
        <taxon>Ktedonobacterales</taxon>
        <taxon>Ktedonosporobacteraceae</taxon>
        <taxon>Ktedonosporobacter</taxon>
    </lineage>
</organism>
<dbReference type="Proteomes" id="UP000290365">
    <property type="component" value="Chromosome"/>
</dbReference>
<dbReference type="Pfam" id="PF07730">
    <property type="entry name" value="HisKA_3"/>
    <property type="match status" value="1"/>
</dbReference>
<evidence type="ECO:0000256" key="3">
    <source>
        <dbReference type="ARBA" id="ARBA00022553"/>
    </source>
</evidence>
<dbReference type="PANTHER" id="PTHR24421">
    <property type="entry name" value="NITRATE/NITRITE SENSOR PROTEIN NARX-RELATED"/>
    <property type="match status" value="1"/>
</dbReference>
<evidence type="ECO:0000256" key="8">
    <source>
        <dbReference type="ARBA" id="ARBA00023012"/>
    </source>
</evidence>
<keyword evidence="12" id="KW-1185">Reference proteome</keyword>
<feature type="transmembrane region" description="Helical" evidence="9">
    <location>
        <begin position="73"/>
        <end position="91"/>
    </location>
</feature>
<dbReference type="EMBL" id="CP035758">
    <property type="protein sequence ID" value="QBD75403.1"/>
    <property type="molecule type" value="Genomic_DNA"/>
</dbReference>
<keyword evidence="5" id="KW-0547">Nucleotide-binding</keyword>
<keyword evidence="9" id="KW-0472">Membrane</keyword>
<keyword evidence="7" id="KW-0067">ATP-binding</keyword>
<keyword evidence="4" id="KW-0808">Transferase</keyword>
<keyword evidence="6 11" id="KW-0418">Kinase</keyword>
<dbReference type="Gene3D" id="1.20.5.1930">
    <property type="match status" value="1"/>
</dbReference>
<reference evidence="11 12" key="1">
    <citation type="submission" date="2019-01" db="EMBL/GenBank/DDBJ databases">
        <title>Ktedonosporobacter rubrisoli SCAWS-G2.</title>
        <authorList>
            <person name="Huang Y."/>
            <person name="Yan B."/>
        </authorList>
    </citation>
    <scope>NUCLEOTIDE SEQUENCE [LARGE SCALE GENOMIC DNA]</scope>
    <source>
        <strain evidence="11 12">SCAWS-G2</strain>
    </source>
</reference>
<gene>
    <name evidence="11" type="ORF">EPA93_05050</name>
</gene>
<dbReference type="InterPro" id="IPR003594">
    <property type="entry name" value="HATPase_dom"/>
</dbReference>
<evidence type="ECO:0000256" key="5">
    <source>
        <dbReference type="ARBA" id="ARBA00022741"/>
    </source>
</evidence>
<evidence type="ECO:0000256" key="1">
    <source>
        <dbReference type="ARBA" id="ARBA00000085"/>
    </source>
</evidence>
<dbReference type="InterPro" id="IPR036890">
    <property type="entry name" value="HATPase_C_sf"/>
</dbReference>
<dbReference type="InterPro" id="IPR011712">
    <property type="entry name" value="Sig_transdc_His_kin_sub3_dim/P"/>
</dbReference>
<sequence>MDFKQERAKAQTKHPPTGFLHIALYLIACAGYLFNLFGTAHRTLAGPLLLTLMYGVWLIIFHLERLSKGKRGFPRLLVLFCLAVAAPLLAFLGESVAWLWILPVLTASLMAALKPRALGLGAVAILWLSSSLTFTFITHNEDISSQVLLLLTFVFTFGFAATVRQLAQAHTRMQGLINELEGSNSKLEAAHKQLLEYTIRAEDISAMRERNRIAREIHDTLGHSLTLLAVQLETATQLEIRGDPGLHEELVEARRVTKECLADVRHSVEALRPDATTEASFEEALRQLVASYTMRSPQTVVTLDLEEVNHSLSQEQRQTLYRCMQEALTNIRKHAQATKVLLRLSTNEQQAELTVLDNGQGSAAAAESQKAGFGLRGMRERVALLGGEFKAGPEAEHGWRVEIVLPREPQAKASALYAGEMGERAEL</sequence>
<proteinExistence type="predicted"/>
<evidence type="ECO:0000256" key="7">
    <source>
        <dbReference type="ARBA" id="ARBA00022840"/>
    </source>
</evidence>
<dbReference type="GO" id="GO:0005524">
    <property type="term" value="F:ATP binding"/>
    <property type="evidence" value="ECO:0007669"/>
    <property type="project" value="UniProtKB-KW"/>
</dbReference>
<dbReference type="AlphaFoldDB" id="A0A4P6JK30"/>
<dbReference type="OrthoDB" id="9781904at2"/>